<accession>A0A142EK63</accession>
<evidence type="ECO:0000256" key="10">
    <source>
        <dbReference type="SAM" id="Phobius"/>
    </source>
</evidence>
<reference evidence="13 14" key="2">
    <citation type="journal article" date="2016" name="Genome Announc.">
        <title>Complete Genome Sequence of Algoriphagus sp. Strain M8-2, Isolated from a Brackish Lake.</title>
        <authorList>
            <person name="Muraguchi Y."/>
            <person name="Kushimoto K."/>
            <person name="Ohtsubo Y."/>
            <person name="Suzuki T."/>
            <person name="Dohra H."/>
            <person name="Kimbara K."/>
            <person name="Shintani M."/>
        </authorList>
    </citation>
    <scope>NUCLEOTIDE SEQUENCE [LARGE SCALE GENOMIC DNA]</scope>
    <source>
        <strain evidence="13 14">M8-2</strain>
    </source>
</reference>
<dbReference type="AlphaFoldDB" id="A0A142EK63"/>
<evidence type="ECO:0000256" key="7">
    <source>
        <dbReference type="ARBA" id="ARBA00023172"/>
    </source>
</evidence>
<proteinExistence type="predicted"/>
<gene>
    <name evidence="13" type="ORF">AO498_03825</name>
</gene>
<dbReference type="Pfam" id="PF02899">
    <property type="entry name" value="Phage_int_SAM_1"/>
    <property type="match status" value="1"/>
</dbReference>
<organism evidence="13 14">
    <name type="scientific">Algoriphagus sanaruensis</name>
    <dbReference type="NCBI Taxonomy" id="1727163"/>
    <lineage>
        <taxon>Bacteria</taxon>
        <taxon>Pseudomonadati</taxon>
        <taxon>Bacteroidota</taxon>
        <taxon>Cytophagia</taxon>
        <taxon>Cytophagales</taxon>
        <taxon>Cyclobacteriaceae</taxon>
        <taxon>Algoriphagus</taxon>
    </lineage>
</organism>
<evidence type="ECO:0000259" key="11">
    <source>
        <dbReference type="PROSITE" id="PS51898"/>
    </source>
</evidence>
<evidence type="ECO:0000256" key="1">
    <source>
        <dbReference type="ARBA" id="ARBA00004496"/>
    </source>
</evidence>
<dbReference type="Pfam" id="PF00589">
    <property type="entry name" value="Phage_integrase"/>
    <property type="match status" value="1"/>
</dbReference>
<dbReference type="PROSITE" id="PS51898">
    <property type="entry name" value="TYR_RECOMBINASE"/>
    <property type="match status" value="1"/>
</dbReference>
<dbReference type="GO" id="GO:0006310">
    <property type="term" value="P:DNA recombination"/>
    <property type="evidence" value="ECO:0007669"/>
    <property type="project" value="UniProtKB-KW"/>
</dbReference>
<evidence type="ECO:0000313" key="14">
    <source>
        <dbReference type="Proteomes" id="UP000073816"/>
    </source>
</evidence>
<dbReference type="GO" id="GO:0003677">
    <property type="term" value="F:DNA binding"/>
    <property type="evidence" value="ECO:0007669"/>
    <property type="project" value="UniProtKB-UniRule"/>
</dbReference>
<evidence type="ECO:0000256" key="6">
    <source>
        <dbReference type="ARBA" id="ARBA00023125"/>
    </source>
</evidence>
<keyword evidence="14" id="KW-1185">Reference proteome</keyword>
<comment type="subcellular location">
    <subcellularLocation>
        <location evidence="1">Cytoplasm</location>
    </subcellularLocation>
</comment>
<protein>
    <submittedName>
        <fullName evidence="13">Integrase</fullName>
    </submittedName>
</protein>
<dbReference type="PROSITE" id="PS51900">
    <property type="entry name" value="CB"/>
    <property type="match status" value="1"/>
</dbReference>
<keyword evidence="7" id="KW-0233">DNA recombination</keyword>
<dbReference type="PANTHER" id="PTHR30349">
    <property type="entry name" value="PHAGE INTEGRASE-RELATED"/>
    <property type="match status" value="1"/>
</dbReference>
<keyword evidence="10" id="KW-1133">Transmembrane helix</keyword>
<dbReference type="Proteomes" id="UP000073816">
    <property type="component" value="Chromosome"/>
</dbReference>
<reference evidence="14" key="1">
    <citation type="submission" date="2015-09" db="EMBL/GenBank/DDBJ databases">
        <title>Complete sequence of Algoriphagus sp. M8-2.</title>
        <authorList>
            <person name="Shintani M."/>
        </authorList>
    </citation>
    <scope>NUCLEOTIDE SEQUENCE [LARGE SCALE GENOMIC DNA]</scope>
    <source>
        <strain evidence="14">M8-2</strain>
    </source>
</reference>
<dbReference type="InterPro" id="IPR011010">
    <property type="entry name" value="DNA_brk_join_enz"/>
</dbReference>
<keyword evidence="8" id="KW-0131">Cell cycle</keyword>
<sequence length="314" mass="36735">MTFITWNSQIRFYLFISFTAMIDSFINYLEFEKRSSPHTVLAYRKDLEQVLDFVNLSFALDDLSVCSHAELRAWIIDLVEQGFSSTTVNRKLATLRSYYKFLLRSRIIEKDPTYKLKSLKNPKKLPEFLQENSINSVLEESHYEEGFEGQRDRMVMEFLYLTGVRLAELIQLQWKDLNLIEDQVKVLGKRQKERIIPISKSLKQNILLYQKVFEERFSKAEINSYFIVSNKGEQSYPMMIYRIVKARLDQIAETSKRSPHLLRHTFATHLLNKGADLNAVKDLLGHANLAATQVYTHNTLEKLKAVFEQAHPKA</sequence>
<dbReference type="InterPro" id="IPR004107">
    <property type="entry name" value="Integrase_SAM-like_N"/>
</dbReference>
<dbReference type="InterPro" id="IPR013762">
    <property type="entry name" value="Integrase-like_cat_sf"/>
</dbReference>
<dbReference type="GO" id="GO:0005737">
    <property type="term" value="C:cytoplasm"/>
    <property type="evidence" value="ECO:0007669"/>
    <property type="project" value="UniProtKB-SubCell"/>
</dbReference>
<dbReference type="KEGG" id="alm:AO498_03825"/>
<dbReference type="InterPro" id="IPR050090">
    <property type="entry name" value="Tyrosine_recombinase_XerCD"/>
</dbReference>
<dbReference type="EMBL" id="CP012836">
    <property type="protein sequence ID" value="AMQ55518.1"/>
    <property type="molecule type" value="Genomic_DNA"/>
</dbReference>
<dbReference type="InterPro" id="IPR002104">
    <property type="entry name" value="Integrase_catalytic"/>
</dbReference>
<evidence type="ECO:0000256" key="8">
    <source>
        <dbReference type="ARBA" id="ARBA00023306"/>
    </source>
</evidence>
<dbReference type="InterPro" id="IPR044068">
    <property type="entry name" value="CB"/>
</dbReference>
<name>A0A142EK63_9BACT</name>
<evidence type="ECO:0000313" key="13">
    <source>
        <dbReference type="EMBL" id="AMQ55518.1"/>
    </source>
</evidence>
<keyword evidence="10" id="KW-0812">Transmembrane</keyword>
<dbReference type="GO" id="GO:0051301">
    <property type="term" value="P:cell division"/>
    <property type="evidence" value="ECO:0007669"/>
    <property type="project" value="UniProtKB-KW"/>
</dbReference>
<keyword evidence="6 9" id="KW-0238">DNA-binding</keyword>
<keyword evidence="10" id="KW-0472">Membrane</keyword>
<evidence type="ECO:0000256" key="4">
    <source>
        <dbReference type="ARBA" id="ARBA00022829"/>
    </source>
</evidence>
<keyword evidence="4" id="KW-0159">Chromosome partition</keyword>
<dbReference type="Gene3D" id="1.10.443.10">
    <property type="entry name" value="Intergrase catalytic core"/>
    <property type="match status" value="1"/>
</dbReference>
<evidence type="ECO:0000256" key="3">
    <source>
        <dbReference type="ARBA" id="ARBA00022618"/>
    </source>
</evidence>
<keyword evidence="5" id="KW-0229">DNA integration</keyword>
<evidence type="ECO:0000256" key="2">
    <source>
        <dbReference type="ARBA" id="ARBA00022490"/>
    </source>
</evidence>
<dbReference type="SUPFAM" id="SSF56349">
    <property type="entry name" value="DNA breaking-rejoining enzymes"/>
    <property type="match status" value="1"/>
</dbReference>
<evidence type="ECO:0000256" key="5">
    <source>
        <dbReference type="ARBA" id="ARBA00022908"/>
    </source>
</evidence>
<keyword evidence="2" id="KW-0963">Cytoplasm</keyword>
<evidence type="ECO:0000259" key="12">
    <source>
        <dbReference type="PROSITE" id="PS51900"/>
    </source>
</evidence>
<feature type="domain" description="Tyr recombinase" evidence="11">
    <location>
        <begin position="124"/>
        <end position="308"/>
    </location>
</feature>
<dbReference type="GO" id="GO:0007059">
    <property type="term" value="P:chromosome segregation"/>
    <property type="evidence" value="ECO:0007669"/>
    <property type="project" value="UniProtKB-KW"/>
</dbReference>
<dbReference type="GO" id="GO:0015074">
    <property type="term" value="P:DNA integration"/>
    <property type="evidence" value="ECO:0007669"/>
    <property type="project" value="UniProtKB-KW"/>
</dbReference>
<feature type="domain" description="Core-binding (CB)" evidence="12">
    <location>
        <begin position="16"/>
        <end position="103"/>
    </location>
</feature>
<dbReference type="STRING" id="1727163.AO498_03825"/>
<dbReference type="PANTHER" id="PTHR30349:SF77">
    <property type="entry name" value="TYROSINE RECOMBINASE XERC"/>
    <property type="match status" value="1"/>
</dbReference>
<feature type="transmembrane region" description="Helical" evidence="10">
    <location>
        <begin position="12"/>
        <end position="29"/>
    </location>
</feature>
<dbReference type="Gene3D" id="1.10.150.130">
    <property type="match status" value="1"/>
</dbReference>
<evidence type="ECO:0000256" key="9">
    <source>
        <dbReference type="PROSITE-ProRule" id="PRU01248"/>
    </source>
</evidence>
<dbReference type="PATRIC" id="fig|1727163.4.peg.795"/>
<keyword evidence="3" id="KW-0132">Cell division</keyword>
<dbReference type="InterPro" id="IPR010998">
    <property type="entry name" value="Integrase_recombinase_N"/>
</dbReference>